<keyword evidence="2" id="KW-0547">Nucleotide-binding</keyword>
<dbReference type="GO" id="GO:0006260">
    <property type="term" value="P:DNA replication"/>
    <property type="evidence" value="ECO:0007669"/>
    <property type="project" value="UniProtKB-KW"/>
</dbReference>
<evidence type="ECO:0000256" key="2">
    <source>
        <dbReference type="ARBA" id="ARBA00022741"/>
    </source>
</evidence>
<dbReference type="Gene3D" id="1.10.8.60">
    <property type="match status" value="1"/>
</dbReference>
<dbReference type="GO" id="GO:0005524">
    <property type="term" value="F:ATP binding"/>
    <property type="evidence" value="ECO:0007669"/>
    <property type="project" value="UniProtKB-KW"/>
</dbReference>
<dbReference type="InterPro" id="IPR055237">
    <property type="entry name" value="Cdc6_lid"/>
</dbReference>
<dbReference type="PANTHER" id="PTHR10763">
    <property type="entry name" value="CELL DIVISION CONTROL PROTEIN 6-RELATED"/>
    <property type="match status" value="1"/>
</dbReference>
<dbReference type="EMBL" id="BAABKX010000004">
    <property type="protein sequence ID" value="GAA5049418.1"/>
    <property type="molecule type" value="Genomic_DNA"/>
</dbReference>
<evidence type="ECO:0000313" key="5">
    <source>
        <dbReference type="EMBL" id="GAA5049418.1"/>
    </source>
</evidence>
<reference evidence="5 6" key="1">
    <citation type="journal article" date="2019" name="Int. J. Syst. Evol. Microbiol.">
        <title>The Global Catalogue of Microorganisms (GCM) 10K type strain sequencing project: providing services to taxonomists for standard genome sequencing and annotation.</title>
        <authorList>
            <consortium name="The Broad Institute Genomics Platform"/>
            <consortium name="The Broad Institute Genome Sequencing Center for Infectious Disease"/>
            <person name="Wu L."/>
            <person name="Ma J."/>
        </authorList>
    </citation>
    <scope>NUCLEOTIDE SEQUENCE [LARGE SCALE GENOMIC DNA]</scope>
    <source>
        <strain evidence="5 6">JCM 17504</strain>
    </source>
</reference>
<dbReference type="AlphaFoldDB" id="A0AAV3UHB9"/>
<accession>A0AAV3UHB9</accession>
<evidence type="ECO:0000256" key="1">
    <source>
        <dbReference type="ARBA" id="ARBA00022705"/>
    </source>
</evidence>
<dbReference type="Proteomes" id="UP001501729">
    <property type="component" value="Unassembled WGS sequence"/>
</dbReference>
<sequence>MISRFVILNARVKDSLCDEEIHFPPYDANQLRNILKQRATNAFRDGVLDGDTIPLCSAFSAQESGSARQALKLLYKAGDLA</sequence>
<protein>
    <recommendedName>
        <fullName evidence="4">Cdc6 AAA+ ATPase-type lid domain-containing protein</fullName>
    </recommendedName>
</protein>
<proteinExistence type="predicted"/>
<organism evidence="5 6">
    <name type="scientific">Haladaptatus pallidirubidus</name>
    <dbReference type="NCBI Taxonomy" id="1008152"/>
    <lineage>
        <taxon>Archaea</taxon>
        <taxon>Methanobacteriati</taxon>
        <taxon>Methanobacteriota</taxon>
        <taxon>Stenosarchaea group</taxon>
        <taxon>Halobacteria</taxon>
        <taxon>Halobacteriales</taxon>
        <taxon>Haladaptataceae</taxon>
        <taxon>Haladaptatus</taxon>
    </lineage>
</organism>
<comment type="caution">
    <text evidence="5">The sequence shown here is derived from an EMBL/GenBank/DDBJ whole genome shotgun (WGS) entry which is preliminary data.</text>
</comment>
<dbReference type="PANTHER" id="PTHR10763:SF22">
    <property type="entry name" value="ORC1-TYPE DNA REPLICATION PROTEIN"/>
    <property type="match status" value="1"/>
</dbReference>
<evidence type="ECO:0000313" key="6">
    <source>
        <dbReference type="Proteomes" id="UP001501729"/>
    </source>
</evidence>
<evidence type="ECO:0000259" key="4">
    <source>
        <dbReference type="Pfam" id="PF22703"/>
    </source>
</evidence>
<keyword evidence="1" id="KW-0235">DNA replication</keyword>
<keyword evidence="6" id="KW-1185">Reference proteome</keyword>
<dbReference type="Pfam" id="PF22703">
    <property type="entry name" value="Cdc6_lid"/>
    <property type="match status" value="1"/>
</dbReference>
<name>A0AAV3UHB9_9EURY</name>
<feature type="domain" description="Cdc6 AAA+ ATPase-type lid" evidence="4">
    <location>
        <begin position="32"/>
        <end position="81"/>
    </location>
</feature>
<keyword evidence="3" id="KW-0067">ATP-binding</keyword>
<dbReference type="InterPro" id="IPR050311">
    <property type="entry name" value="ORC1/CDC6"/>
</dbReference>
<evidence type="ECO:0000256" key="3">
    <source>
        <dbReference type="ARBA" id="ARBA00022840"/>
    </source>
</evidence>
<gene>
    <name evidence="5" type="ORF">GCM10025751_22230</name>
</gene>
<dbReference type="SUPFAM" id="SSF52540">
    <property type="entry name" value="P-loop containing nucleoside triphosphate hydrolases"/>
    <property type="match status" value="1"/>
</dbReference>
<dbReference type="InterPro" id="IPR027417">
    <property type="entry name" value="P-loop_NTPase"/>
</dbReference>